<protein>
    <submittedName>
        <fullName evidence="1">Uncharacterized protein</fullName>
    </submittedName>
</protein>
<name>A0A5B7H067_PORTR</name>
<sequence>MKELLTCHVLRQESRSIGT</sequence>
<reference evidence="1 2" key="1">
    <citation type="submission" date="2019-05" db="EMBL/GenBank/DDBJ databases">
        <title>Another draft genome of Portunus trituberculatus and its Hox gene families provides insights of decapod evolution.</title>
        <authorList>
            <person name="Jeong J.-H."/>
            <person name="Song I."/>
            <person name="Kim S."/>
            <person name="Choi T."/>
            <person name="Kim D."/>
            <person name="Ryu S."/>
            <person name="Kim W."/>
        </authorList>
    </citation>
    <scope>NUCLEOTIDE SEQUENCE [LARGE SCALE GENOMIC DNA]</scope>
    <source>
        <tissue evidence="1">Muscle</tissue>
    </source>
</reference>
<organism evidence="1 2">
    <name type="scientific">Portunus trituberculatus</name>
    <name type="common">Swimming crab</name>
    <name type="synonym">Neptunus trituberculatus</name>
    <dbReference type="NCBI Taxonomy" id="210409"/>
    <lineage>
        <taxon>Eukaryota</taxon>
        <taxon>Metazoa</taxon>
        <taxon>Ecdysozoa</taxon>
        <taxon>Arthropoda</taxon>
        <taxon>Crustacea</taxon>
        <taxon>Multicrustacea</taxon>
        <taxon>Malacostraca</taxon>
        <taxon>Eumalacostraca</taxon>
        <taxon>Eucarida</taxon>
        <taxon>Decapoda</taxon>
        <taxon>Pleocyemata</taxon>
        <taxon>Brachyura</taxon>
        <taxon>Eubrachyura</taxon>
        <taxon>Portunoidea</taxon>
        <taxon>Portunidae</taxon>
        <taxon>Portuninae</taxon>
        <taxon>Portunus</taxon>
    </lineage>
</organism>
<dbReference type="Proteomes" id="UP000324222">
    <property type="component" value="Unassembled WGS sequence"/>
</dbReference>
<evidence type="ECO:0000313" key="2">
    <source>
        <dbReference type="Proteomes" id="UP000324222"/>
    </source>
</evidence>
<keyword evidence="2" id="KW-1185">Reference proteome</keyword>
<dbReference type="AlphaFoldDB" id="A0A5B7H067"/>
<accession>A0A5B7H067</accession>
<evidence type="ECO:0000313" key="1">
    <source>
        <dbReference type="EMBL" id="MPC63403.1"/>
    </source>
</evidence>
<gene>
    <name evidence="1" type="ORF">E2C01_057501</name>
</gene>
<dbReference type="EMBL" id="VSRR010020759">
    <property type="protein sequence ID" value="MPC63403.1"/>
    <property type="molecule type" value="Genomic_DNA"/>
</dbReference>
<proteinExistence type="predicted"/>
<comment type="caution">
    <text evidence="1">The sequence shown here is derived from an EMBL/GenBank/DDBJ whole genome shotgun (WGS) entry which is preliminary data.</text>
</comment>